<keyword evidence="5" id="KW-0963">Cytoplasm</keyword>
<dbReference type="InterPro" id="IPR000217">
    <property type="entry name" value="Tubulin"/>
</dbReference>
<dbReference type="EMBL" id="LSRX01001543">
    <property type="protein sequence ID" value="OLP78934.1"/>
    <property type="molecule type" value="Genomic_DNA"/>
</dbReference>
<feature type="domain" description="Tubulin/FtsZ GTPase" evidence="15">
    <location>
        <begin position="71"/>
        <end position="544"/>
    </location>
</feature>
<dbReference type="Pfam" id="PF03953">
    <property type="entry name" value="Tubulin_C"/>
    <property type="match status" value="1"/>
</dbReference>
<gene>
    <name evidence="17" type="primary">bPT2</name>
    <name evidence="17" type="ORF">AK812_SmicGene40847</name>
</gene>
<comment type="cofactor">
    <cofactor evidence="1">
        <name>Mg(2+)</name>
        <dbReference type="ChEBI" id="CHEBI:18420"/>
    </cofactor>
</comment>
<dbReference type="SUPFAM" id="SSF55307">
    <property type="entry name" value="Tubulin C-terminal domain-like"/>
    <property type="match status" value="1"/>
</dbReference>
<dbReference type="Pfam" id="PF00091">
    <property type="entry name" value="Tubulin"/>
    <property type="match status" value="2"/>
</dbReference>
<dbReference type="SMART" id="SM00865">
    <property type="entry name" value="Tubulin_C"/>
    <property type="match status" value="1"/>
</dbReference>
<keyword evidence="6" id="KW-0493">Microtubule</keyword>
<evidence type="ECO:0000256" key="3">
    <source>
        <dbReference type="ARBA" id="ARBA00009636"/>
    </source>
</evidence>
<dbReference type="PROSITE" id="PS00228">
    <property type="entry name" value="TUBULIN_B_AUTOREG"/>
    <property type="match status" value="1"/>
</dbReference>
<dbReference type="InterPro" id="IPR017975">
    <property type="entry name" value="Tubulin_CS"/>
</dbReference>
<feature type="coiled-coil region" evidence="13">
    <location>
        <begin position="708"/>
        <end position="735"/>
    </location>
</feature>
<evidence type="ECO:0000256" key="8">
    <source>
        <dbReference type="ARBA" id="ARBA00022741"/>
    </source>
</evidence>
<reference evidence="17 18" key="1">
    <citation type="submission" date="2016-02" db="EMBL/GenBank/DDBJ databases">
        <title>Genome analysis of coral dinoflagellate symbionts highlights evolutionary adaptations to a symbiotic lifestyle.</title>
        <authorList>
            <person name="Aranda M."/>
            <person name="Li Y."/>
            <person name="Liew Y.J."/>
            <person name="Baumgarten S."/>
            <person name="Simakov O."/>
            <person name="Wilson M."/>
            <person name="Piel J."/>
            <person name="Ashoor H."/>
            <person name="Bougouffa S."/>
            <person name="Bajic V.B."/>
            <person name="Ryu T."/>
            <person name="Ravasi T."/>
            <person name="Bayer T."/>
            <person name="Micklem G."/>
            <person name="Kim H."/>
            <person name="Bhak J."/>
            <person name="Lajeunesse T.C."/>
            <person name="Voolstra C.R."/>
        </authorList>
    </citation>
    <scope>NUCLEOTIDE SEQUENCE [LARGE SCALE GENOMIC DNA]</scope>
    <source>
        <strain evidence="17 18">CCMP2467</strain>
    </source>
</reference>
<dbReference type="Proteomes" id="UP000186817">
    <property type="component" value="Unassembled WGS sequence"/>
</dbReference>
<name>A0A1Q9C7N1_SYMMI</name>
<evidence type="ECO:0000313" key="18">
    <source>
        <dbReference type="Proteomes" id="UP000186817"/>
    </source>
</evidence>
<dbReference type="FunFam" id="3.40.50.1440:FF:000015">
    <property type="entry name" value="Tubulin beta class I"/>
    <property type="match status" value="1"/>
</dbReference>
<feature type="compositionally biased region" description="Basic and acidic residues" evidence="14">
    <location>
        <begin position="191"/>
        <end position="207"/>
    </location>
</feature>
<evidence type="ECO:0000256" key="4">
    <source>
        <dbReference type="ARBA" id="ARBA00013288"/>
    </source>
</evidence>
<dbReference type="CDD" id="cd02187">
    <property type="entry name" value="beta_tubulin"/>
    <property type="match status" value="1"/>
</dbReference>
<dbReference type="SUPFAM" id="SSF52490">
    <property type="entry name" value="Tubulin nucleotide-binding domain-like"/>
    <property type="match status" value="3"/>
</dbReference>
<dbReference type="FunFam" id="1.10.287.600:FF:000006">
    <property type="entry name" value="Tubulin beta chain"/>
    <property type="match status" value="1"/>
</dbReference>
<keyword evidence="11" id="KW-0206">Cytoskeleton</keyword>
<dbReference type="Gene3D" id="1.10.287.600">
    <property type="entry name" value="Helix hairpin bin"/>
    <property type="match status" value="1"/>
</dbReference>
<evidence type="ECO:0000256" key="7">
    <source>
        <dbReference type="ARBA" id="ARBA00022723"/>
    </source>
</evidence>
<evidence type="ECO:0000256" key="2">
    <source>
        <dbReference type="ARBA" id="ARBA00004245"/>
    </source>
</evidence>
<dbReference type="PROSITE" id="PS00227">
    <property type="entry name" value="TUBULIN"/>
    <property type="match status" value="2"/>
</dbReference>
<dbReference type="Gene3D" id="3.40.50.1440">
    <property type="entry name" value="Tubulin/FtsZ, GTPase domain"/>
    <property type="match status" value="3"/>
</dbReference>
<dbReference type="Gene3D" id="3.30.1330.20">
    <property type="entry name" value="Tubulin/FtsZ, C-terminal domain"/>
    <property type="match status" value="1"/>
</dbReference>
<dbReference type="InterPro" id="IPR013838">
    <property type="entry name" value="Beta-tubulin_BS"/>
</dbReference>
<dbReference type="GO" id="GO:0046872">
    <property type="term" value="F:metal ion binding"/>
    <property type="evidence" value="ECO:0007669"/>
    <property type="project" value="UniProtKB-KW"/>
</dbReference>
<comment type="caution">
    <text evidence="17">The sequence shown here is derived from an EMBL/GenBank/DDBJ whole genome shotgun (WGS) entry which is preliminary data.</text>
</comment>
<dbReference type="GO" id="GO:0007017">
    <property type="term" value="P:microtubule-based process"/>
    <property type="evidence" value="ECO:0007669"/>
    <property type="project" value="InterPro"/>
</dbReference>
<evidence type="ECO:0000256" key="6">
    <source>
        <dbReference type="ARBA" id="ARBA00022701"/>
    </source>
</evidence>
<dbReference type="GO" id="GO:0005874">
    <property type="term" value="C:microtubule"/>
    <property type="evidence" value="ECO:0007669"/>
    <property type="project" value="UniProtKB-KW"/>
</dbReference>
<dbReference type="InterPro" id="IPR008280">
    <property type="entry name" value="Tub_FtsZ_C"/>
</dbReference>
<evidence type="ECO:0000256" key="14">
    <source>
        <dbReference type="SAM" id="MobiDB-lite"/>
    </source>
</evidence>
<dbReference type="InterPro" id="IPR036525">
    <property type="entry name" value="Tubulin/FtsZ_GTPase_sf"/>
</dbReference>
<evidence type="ECO:0000313" key="17">
    <source>
        <dbReference type="EMBL" id="OLP78934.1"/>
    </source>
</evidence>
<dbReference type="SMART" id="SM00864">
    <property type="entry name" value="Tubulin"/>
    <property type="match status" value="2"/>
</dbReference>
<feature type="compositionally biased region" description="Polar residues" evidence="14">
    <location>
        <begin position="314"/>
        <end position="329"/>
    </location>
</feature>
<organism evidence="17 18">
    <name type="scientific">Symbiodinium microadriaticum</name>
    <name type="common">Dinoflagellate</name>
    <name type="synonym">Zooxanthella microadriatica</name>
    <dbReference type="NCBI Taxonomy" id="2951"/>
    <lineage>
        <taxon>Eukaryota</taxon>
        <taxon>Sar</taxon>
        <taxon>Alveolata</taxon>
        <taxon>Dinophyceae</taxon>
        <taxon>Suessiales</taxon>
        <taxon>Symbiodiniaceae</taxon>
        <taxon>Symbiodinium</taxon>
    </lineage>
</organism>
<dbReference type="InterPro" id="IPR037103">
    <property type="entry name" value="Tubulin/FtsZ-like_C"/>
</dbReference>
<feature type="region of interest" description="Disordered" evidence="14">
    <location>
        <begin position="288"/>
        <end position="336"/>
    </location>
</feature>
<evidence type="ECO:0000256" key="13">
    <source>
        <dbReference type="SAM" id="Coils"/>
    </source>
</evidence>
<evidence type="ECO:0000256" key="1">
    <source>
        <dbReference type="ARBA" id="ARBA00001946"/>
    </source>
</evidence>
<accession>A0A1Q9C7N1</accession>
<sequence>MRELVHVQGGQCTSARIWSLQDESGNQIGAKFWEAVRVEPGRFTFGVIADEHGIDPTGTYHGDSDLQLERINVYFNEATGGRYVPRAVLMDLEPGTMDSVRAGPFGQLFRPDNFVFGQTGAGNNWAKGREAFNYPAYFESTFIGCDCLQGFQLCHSLGGGTGAGMGTLLISKVREEHLGSQPQSFPRRRANGADRRGKTRPSKHELTAEECTPEATLQVPRDSPQVTLTVRVDGRILPTQRSAEERCAFEECTEDNGRSVPMELSWSGDQAGIGAIAPGMQKPVLTGEEGQRAGTAAPKDQSKKTQVDHFQAGDSMSTDQDQEGMQENQGPPEIFEEELKIKDRGRDELDSTRTACEFPKEYVEVLQDTDPFWLQVEAEKAVFKRAARNEFQSGKEAMAQDGATVQPAALLTKGTTFTSFGGGVLNIYAIPCFFLEAKLHLRVKCTSKAWTRHVDVRYPDRIMETFSVIPSPKVSDTVVEPYNAVLSFHQLVENSDESFLLADNEALYDICFRTLKLTTPTYGDLNHLVSAAMSGVTCCLRFPGQLNCDLRKIAVNLVPFPRLHFFMTGFAPLTSRGSQQYRALTVPELTQQMFDAKNMMCAADPRHGRYLTAAALFRGRMSTKEVDEQMLNVQNKNSSYFVEWIPNNIKASVCDIPPKGLKMAVAFAGNSTAIQEMFKRVAEYFTAMFRRKAFLHWYTGEGMDEMEFTEAESNMNDLVSEYQQYQDATAEEEGEFDEETDDDLGCTPCPKRTQPGEFIPGTLSGGNQIGAKFWEVHSVAGFLQESVVYFNEATGGRYVPRAVLMDLEPGTMDSVRAGPFGQLFRPDNFVFGQTGAGNNWAKGGAPGCERCDCLQGFQLCHSLGGGTGAGMGTLLISKVGARGAPWTACLTGWILTFAHLIHNPKDLYPDRIMETFSVIPSPKVSDTVVEPYNAVLSFHQLVENSDESFLLVLWQSEVDLERPCFWWLMLSACDNEALYDICFRTLCPGMNVKQLKSYGSRIFENFPASVLELVLGLGAWWLEGRLVVATEARAVSNSTLGHAVPIKVFPLLLMLKICRPHFRAKSRPVAALSCERSSVFCGKLSALRSLSSIAWLCLLRNVIFGGYLSVLCLAMTWGVVVPDQSDVEQAKKTGRKRDLPGLSASTRVPSLVALGMQQFAGSGWTEVEDPSRGPVLSVADKLSEVKSAAAQRKRVQDNSQVVPTVLSMRKRCLSDVCCRRSSPRRRCAGGSLQGWKEKNKEGETVALMSYDKIDDAKVQPSWVPWALGSMQPFFWHAVALLDQAGKAWRFKASNRPGAWRHSVAHGLNELDYFIGSLDMRRMAAHFRVQPYPFSDHLAKVGCFHLATGTGKVWRRVRVLTAQRYSAEPKLDLEAIQGPSTEAQNLRIQLRNNIDRTLQPLLPNVHLHPSSNDVGVHILWMDLRLTRAMATNKL</sequence>
<dbReference type="PRINTS" id="PR01161">
    <property type="entry name" value="TUBULIN"/>
</dbReference>
<evidence type="ECO:0000256" key="5">
    <source>
        <dbReference type="ARBA" id="ARBA00022490"/>
    </source>
</evidence>
<dbReference type="InterPro" id="IPR003008">
    <property type="entry name" value="Tubulin_FtsZ_GTPase"/>
</dbReference>
<dbReference type="GO" id="GO:0003924">
    <property type="term" value="F:GTPase activity"/>
    <property type="evidence" value="ECO:0007669"/>
    <property type="project" value="InterPro"/>
</dbReference>
<dbReference type="PANTHER" id="PTHR11588">
    <property type="entry name" value="TUBULIN"/>
    <property type="match status" value="1"/>
</dbReference>
<keyword evidence="8" id="KW-0547">Nucleotide-binding</keyword>
<dbReference type="PRINTS" id="PR01163">
    <property type="entry name" value="BETATUBULIN"/>
</dbReference>
<dbReference type="GO" id="GO:0005200">
    <property type="term" value="F:structural constituent of cytoskeleton"/>
    <property type="evidence" value="ECO:0007669"/>
    <property type="project" value="InterPro"/>
</dbReference>
<dbReference type="FunFam" id="3.30.1330.20:FF:000002">
    <property type="entry name" value="Tubulin beta chain"/>
    <property type="match status" value="1"/>
</dbReference>
<evidence type="ECO:0000259" key="16">
    <source>
        <dbReference type="SMART" id="SM00865"/>
    </source>
</evidence>
<comment type="similarity">
    <text evidence="3">Belongs to the tubulin family.</text>
</comment>
<evidence type="ECO:0000259" key="15">
    <source>
        <dbReference type="SMART" id="SM00864"/>
    </source>
</evidence>
<keyword evidence="9" id="KW-0460">Magnesium</keyword>
<protein>
    <recommendedName>
        <fullName evidence="4">Tubulin beta chain</fullName>
    </recommendedName>
    <alternativeName>
        <fullName evidence="12">Beta-tubulin</fullName>
    </alternativeName>
</protein>
<dbReference type="InterPro" id="IPR018316">
    <property type="entry name" value="Tubulin/FtsZ_2-layer-sand-dom"/>
</dbReference>
<feature type="domain" description="Tubulin/FtsZ 2-layer sandwich" evidence="16">
    <location>
        <begin position="546"/>
        <end position="683"/>
    </location>
</feature>
<keyword evidence="7" id="KW-0479">Metal-binding</keyword>
<feature type="region of interest" description="Disordered" evidence="14">
    <location>
        <begin position="177"/>
        <end position="211"/>
    </location>
</feature>
<evidence type="ECO:0000256" key="11">
    <source>
        <dbReference type="ARBA" id="ARBA00023212"/>
    </source>
</evidence>
<evidence type="ECO:0000256" key="10">
    <source>
        <dbReference type="ARBA" id="ARBA00023134"/>
    </source>
</evidence>
<evidence type="ECO:0000256" key="12">
    <source>
        <dbReference type="ARBA" id="ARBA00030446"/>
    </source>
</evidence>
<keyword evidence="13" id="KW-0175">Coiled coil</keyword>
<dbReference type="InterPro" id="IPR023123">
    <property type="entry name" value="Tubulin_C"/>
</dbReference>
<evidence type="ECO:0000256" key="9">
    <source>
        <dbReference type="ARBA" id="ARBA00022842"/>
    </source>
</evidence>
<keyword evidence="10" id="KW-0342">GTP-binding</keyword>
<keyword evidence="18" id="KW-1185">Reference proteome</keyword>
<dbReference type="GO" id="GO:0005525">
    <property type="term" value="F:GTP binding"/>
    <property type="evidence" value="ECO:0007669"/>
    <property type="project" value="UniProtKB-KW"/>
</dbReference>
<comment type="subcellular location">
    <subcellularLocation>
        <location evidence="2">Cytoplasm</location>
        <location evidence="2">Cytoskeleton</location>
    </subcellularLocation>
</comment>
<dbReference type="InterPro" id="IPR002453">
    <property type="entry name" value="Beta_tubulin"/>
</dbReference>
<feature type="domain" description="Tubulin/FtsZ GTPase" evidence="15">
    <location>
        <begin position="786"/>
        <end position="1051"/>
    </location>
</feature>
<proteinExistence type="inferred from homology"/>